<sequence>MQVVVLGADSPIGLALVRDLGRSGHAVTALGRKMSALGLVSRYCQTPLKRAADGEPLITQLLQLTAAGQPAALLAVSETDIAMLNRWRSALAERYSLLFADEAHMALVLDKSVTQQYAQAVGIATAASWQLHSLSELDDIAGQLQFPLILKWANPHQVSGLLQQAGLKLHKIRYCRDMAELTACLTPFQAIGHFPLIQRYYAGHGLGQFFLCRDGEALIRFQHERLHEWPPEGGSASLCKTVANDKHQDCAQRSAALLKQLNWQGVAMVEYRYNPATEQYVLMEINGRFWGSTPLSLCAGANFASHLLQAFALAQPVTQPHIKLRYCRYMIPELKRLWRILFQPGLIKDPQCRFNKPAETVAFFAYFFHPRCRYYVFSADDPAPFFADITQALQKSVRSLSTALRLQKLRHKG</sequence>
<feature type="domain" description="ATP-grasp" evidence="2">
    <location>
        <begin position="115"/>
        <end position="312"/>
    </location>
</feature>
<reference evidence="3 4" key="1">
    <citation type="submission" date="2020-06" db="EMBL/GenBank/DDBJ databases">
        <title>Rheinheimera sp. nov., a marine bacterium isolated from coastal.</title>
        <authorList>
            <person name="Yu Q."/>
            <person name="Qi Y."/>
            <person name="Pu J."/>
        </authorList>
    </citation>
    <scope>NUCLEOTIDE SEQUENCE [LARGE SCALE GENOMIC DNA]</scope>
    <source>
        <strain evidence="3 4">YQF-2</strain>
    </source>
</reference>
<accession>A0A7Y5EHS3</accession>
<protein>
    <submittedName>
        <fullName evidence="3">Carboxylate--amine ligase</fullName>
    </submittedName>
</protein>
<dbReference type="RefSeq" id="WP_173500262.1">
    <property type="nucleotide sequence ID" value="NZ_JABSOD010000004.1"/>
</dbReference>
<comment type="caution">
    <text evidence="3">The sequence shown here is derived from an EMBL/GenBank/DDBJ whole genome shotgun (WGS) entry which is preliminary data.</text>
</comment>
<keyword evidence="3" id="KW-0436">Ligase</keyword>
<evidence type="ECO:0000313" key="4">
    <source>
        <dbReference type="Proteomes" id="UP000523161"/>
    </source>
</evidence>
<dbReference type="InterPro" id="IPR011761">
    <property type="entry name" value="ATP-grasp"/>
</dbReference>
<dbReference type="GO" id="GO:0016874">
    <property type="term" value="F:ligase activity"/>
    <property type="evidence" value="ECO:0007669"/>
    <property type="project" value="UniProtKB-KW"/>
</dbReference>
<gene>
    <name evidence="3" type="ORF">HRH59_05465</name>
</gene>
<organism evidence="3 4">
    <name type="scientific">Rheinheimera lutimaris</name>
    <dbReference type="NCBI Taxonomy" id="2740584"/>
    <lineage>
        <taxon>Bacteria</taxon>
        <taxon>Pseudomonadati</taxon>
        <taxon>Pseudomonadota</taxon>
        <taxon>Gammaproteobacteria</taxon>
        <taxon>Chromatiales</taxon>
        <taxon>Chromatiaceae</taxon>
        <taxon>Rheinheimera</taxon>
    </lineage>
</organism>
<dbReference type="SUPFAM" id="SSF56059">
    <property type="entry name" value="Glutathione synthetase ATP-binding domain-like"/>
    <property type="match status" value="1"/>
</dbReference>
<keyword evidence="4" id="KW-1185">Reference proteome</keyword>
<dbReference type="InterPro" id="IPR036291">
    <property type="entry name" value="NAD(P)-bd_dom_sf"/>
</dbReference>
<dbReference type="Gene3D" id="3.30.470.20">
    <property type="entry name" value="ATP-grasp fold, B domain"/>
    <property type="match status" value="1"/>
</dbReference>
<evidence type="ECO:0000313" key="3">
    <source>
        <dbReference type="EMBL" id="NRQ42017.1"/>
    </source>
</evidence>
<dbReference type="Proteomes" id="UP000523161">
    <property type="component" value="Unassembled WGS sequence"/>
</dbReference>
<keyword evidence="1" id="KW-0547">Nucleotide-binding</keyword>
<dbReference type="PROSITE" id="PS50975">
    <property type="entry name" value="ATP_GRASP"/>
    <property type="match status" value="1"/>
</dbReference>
<dbReference type="Pfam" id="PF02786">
    <property type="entry name" value="CPSase_L_D2"/>
    <property type="match status" value="1"/>
</dbReference>
<evidence type="ECO:0000259" key="2">
    <source>
        <dbReference type="PROSITE" id="PS50975"/>
    </source>
</evidence>
<proteinExistence type="predicted"/>
<evidence type="ECO:0000256" key="1">
    <source>
        <dbReference type="PROSITE-ProRule" id="PRU00409"/>
    </source>
</evidence>
<dbReference type="SUPFAM" id="SSF51735">
    <property type="entry name" value="NAD(P)-binding Rossmann-fold domains"/>
    <property type="match status" value="1"/>
</dbReference>
<dbReference type="AlphaFoldDB" id="A0A7Y5EHS3"/>
<keyword evidence="1" id="KW-0067">ATP-binding</keyword>
<dbReference type="GO" id="GO:0046872">
    <property type="term" value="F:metal ion binding"/>
    <property type="evidence" value="ECO:0007669"/>
    <property type="project" value="InterPro"/>
</dbReference>
<dbReference type="InterPro" id="IPR005479">
    <property type="entry name" value="CPAse_ATP-bd"/>
</dbReference>
<name>A0A7Y5EHS3_9GAMM</name>
<dbReference type="EMBL" id="JABSOD010000004">
    <property type="protein sequence ID" value="NRQ42017.1"/>
    <property type="molecule type" value="Genomic_DNA"/>
</dbReference>
<dbReference type="GO" id="GO:0005524">
    <property type="term" value="F:ATP binding"/>
    <property type="evidence" value="ECO:0007669"/>
    <property type="project" value="UniProtKB-UniRule"/>
</dbReference>